<evidence type="ECO:0000256" key="8">
    <source>
        <dbReference type="ARBA" id="ARBA00022989"/>
    </source>
</evidence>
<sequence length="540" mass="58615">MLSLRVAFCCVLLSLVPAVLLGWLLARREFPLKIALDGLCHLPLVLPPVVTGYLLLLLFGRRGVFGPVLAALDLQLAFDWKGAVLASAVVGFPLMLRSVRLGIESVDPRLERVARTLGAGPVRAFLTVTLRLAAPGLLVGSLLTFARSLGEFGATITFAANIAGQTRTIPSAIYTYLNQPDGESRVVGLIVVSVALSLLALVASEWSARRFALDVDIECHHAVTAIYGPSGAGKTSLLNLVAGLVQPDAGEISLDSQTLFSSTQRIDLPPEHRRVGYVFQDDLLFPHLSTEENLCYGRDLLPAAARRFALDQIVDLLEIGPLLKRRPGHLSGGERQRVALGRALLTSPRLLLMDEPLASLDQGLKNRIIPYLCHVRDALQIPILYVVAHGDFFTIAAHPQVLPLVEEHGFENVLDVEIAASDAERGVCEVRCHGQQLKIPYCDYPAGSRLFIGIRADDIVLARQRPEGLSVRNALQGTISTIADVGGKRLIYVDVGRRLAAKTTPEAIEEMQLSIGDPIYCLVKTHSIRLGPQLGRADKR</sequence>
<comment type="caution">
    <text evidence="14">The sequence shown here is derived from an EMBL/GenBank/DDBJ whole genome shotgun (WGS) entry which is preliminary data.</text>
</comment>
<dbReference type="AlphaFoldDB" id="A0AA35TDH1"/>
<dbReference type="SUPFAM" id="SSF161098">
    <property type="entry name" value="MetI-like"/>
    <property type="match status" value="1"/>
</dbReference>
<evidence type="ECO:0000259" key="13">
    <source>
        <dbReference type="PROSITE" id="PS51866"/>
    </source>
</evidence>
<evidence type="ECO:0000256" key="6">
    <source>
        <dbReference type="ARBA" id="ARBA00022741"/>
    </source>
</evidence>
<accession>A0AA35TDH1</accession>
<dbReference type="InterPro" id="IPR011867">
    <property type="entry name" value="ModB_ABC"/>
</dbReference>
<keyword evidence="4" id="KW-0500">Molybdenum</keyword>
<dbReference type="PROSITE" id="PS50893">
    <property type="entry name" value="ABC_TRANSPORTER_2"/>
    <property type="match status" value="1"/>
</dbReference>
<dbReference type="GO" id="GO:0005524">
    <property type="term" value="F:ATP binding"/>
    <property type="evidence" value="ECO:0007669"/>
    <property type="project" value="UniProtKB-KW"/>
</dbReference>
<feature type="transmembrane region" description="Helical" evidence="10">
    <location>
        <begin position="6"/>
        <end position="26"/>
    </location>
</feature>
<evidence type="ECO:0000259" key="12">
    <source>
        <dbReference type="PROSITE" id="PS50928"/>
    </source>
</evidence>
<evidence type="ECO:0000313" key="14">
    <source>
        <dbReference type="EMBL" id="CAI8045739.1"/>
    </source>
</evidence>
<dbReference type="InterPro" id="IPR000515">
    <property type="entry name" value="MetI-like"/>
</dbReference>
<comment type="subcellular location">
    <subcellularLocation>
        <location evidence="1">Cell membrane</location>
        <topology evidence="1">Multi-pass membrane protein</topology>
    </subcellularLocation>
</comment>
<dbReference type="InterPro" id="IPR005116">
    <property type="entry name" value="Transp-assoc_OB_typ1"/>
</dbReference>
<dbReference type="Pfam" id="PF03459">
    <property type="entry name" value="TOBE"/>
    <property type="match status" value="1"/>
</dbReference>
<name>A0AA35TDH1_GEOBA</name>
<keyword evidence="9 10" id="KW-0472">Membrane</keyword>
<keyword evidence="2" id="KW-0813">Transport</keyword>
<keyword evidence="3" id="KW-1003">Cell membrane</keyword>
<dbReference type="NCBIfam" id="TIGR02141">
    <property type="entry name" value="modB_ABC"/>
    <property type="match status" value="1"/>
</dbReference>
<keyword evidence="5 10" id="KW-0812">Transmembrane</keyword>
<dbReference type="InterPro" id="IPR017871">
    <property type="entry name" value="ABC_transporter-like_CS"/>
</dbReference>
<dbReference type="EMBL" id="CASHTH010003504">
    <property type="protein sequence ID" value="CAI8045739.1"/>
    <property type="molecule type" value="Genomic_DNA"/>
</dbReference>
<feature type="domain" description="ABC transmembrane type-1" evidence="12">
    <location>
        <begin position="1"/>
        <end position="202"/>
    </location>
</feature>
<evidence type="ECO:0000259" key="11">
    <source>
        <dbReference type="PROSITE" id="PS50893"/>
    </source>
</evidence>
<evidence type="ECO:0000256" key="10">
    <source>
        <dbReference type="SAM" id="Phobius"/>
    </source>
</evidence>
<dbReference type="PANTHER" id="PTHR30183:SF3">
    <property type="entry name" value="MOLYBDENUM TRANSPORT SYSTEM PERMEASE PROTEIN MODB"/>
    <property type="match status" value="1"/>
</dbReference>
<organism evidence="14 15">
    <name type="scientific">Geodia barretti</name>
    <name type="common">Barrett's horny sponge</name>
    <dbReference type="NCBI Taxonomy" id="519541"/>
    <lineage>
        <taxon>Eukaryota</taxon>
        <taxon>Metazoa</taxon>
        <taxon>Porifera</taxon>
        <taxon>Demospongiae</taxon>
        <taxon>Heteroscleromorpha</taxon>
        <taxon>Tetractinellida</taxon>
        <taxon>Astrophorina</taxon>
        <taxon>Geodiidae</taxon>
        <taxon>Geodia</taxon>
    </lineage>
</organism>
<keyword evidence="6" id="KW-0547">Nucleotide-binding</keyword>
<dbReference type="Gene3D" id="1.10.3720.10">
    <property type="entry name" value="MetI-like"/>
    <property type="match status" value="1"/>
</dbReference>
<feature type="domain" description="ABC transporter" evidence="11">
    <location>
        <begin position="196"/>
        <end position="430"/>
    </location>
</feature>
<evidence type="ECO:0000256" key="7">
    <source>
        <dbReference type="ARBA" id="ARBA00022840"/>
    </source>
</evidence>
<keyword evidence="15" id="KW-1185">Reference proteome</keyword>
<feature type="transmembrane region" description="Helical" evidence="10">
    <location>
        <begin position="38"/>
        <end position="60"/>
    </location>
</feature>
<dbReference type="SMART" id="SM00382">
    <property type="entry name" value="AAA"/>
    <property type="match status" value="1"/>
</dbReference>
<dbReference type="InterPro" id="IPR008995">
    <property type="entry name" value="Mo/tungstate-bd_C_term_dom"/>
</dbReference>
<keyword evidence="8 10" id="KW-1133">Transmembrane helix</keyword>
<evidence type="ECO:0000313" key="15">
    <source>
        <dbReference type="Proteomes" id="UP001174909"/>
    </source>
</evidence>
<evidence type="ECO:0000256" key="5">
    <source>
        <dbReference type="ARBA" id="ARBA00022692"/>
    </source>
</evidence>
<dbReference type="GO" id="GO:0016887">
    <property type="term" value="F:ATP hydrolysis activity"/>
    <property type="evidence" value="ECO:0007669"/>
    <property type="project" value="InterPro"/>
</dbReference>
<dbReference type="CDD" id="cd06261">
    <property type="entry name" value="TM_PBP2"/>
    <property type="match status" value="1"/>
</dbReference>
<evidence type="ECO:0000256" key="1">
    <source>
        <dbReference type="ARBA" id="ARBA00004651"/>
    </source>
</evidence>
<dbReference type="InterPro" id="IPR027417">
    <property type="entry name" value="P-loop_NTPase"/>
</dbReference>
<keyword evidence="7 14" id="KW-0067">ATP-binding</keyword>
<evidence type="ECO:0000256" key="3">
    <source>
        <dbReference type="ARBA" id="ARBA00022475"/>
    </source>
</evidence>
<dbReference type="PROSITE" id="PS51866">
    <property type="entry name" value="MOP"/>
    <property type="match status" value="1"/>
</dbReference>
<dbReference type="InterPro" id="IPR004606">
    <property type="entry name" value="Mop_domain"/>
</dbReference>
<dbReference type="InterPro" id="IPR035906">
    <property type="entry name" value="MetI-like_sf"/>
</dbReference>
<dbReference type="PROSITE" id="PS00211">
    <property type="entry name" value="ABC_TRANSPORTER_1"/>
    <property type="match status" value="1"/>
</dbReference>
<protein>
    <submittedName>
        <fullName evidence="14">Molybdenum import ATP-binding protein ModC</fullName>
    </submittedName>
</protein>
<dbReference type="InterPro" id="IPR003593">
    <property type="entry name" value="AAA+_ATPase"/>
</dbReference>
<dbReference type="SUPFAM" id="SSF50331">
    <property type="entry name" value="MOP-like"/>
    <property type="match status" value="1"/>
</dbReference>
<evidence type="ECO:0000256" key="2">
    <source>
        <dbReference type="ARBA" id="ARBA00022448"/>
    </source>
</evidence>
<dbReference type="SUPFAM" id="SSF52540">
    <property type="entry name" value="P-loop containing nucleoside triphosphate hydrolases"/>
    <property type="match status" value="1"/>
</dbReference>
<dbReference type="Pfam" id="PF00005">
    <property type="entry name" value="ABC_tran"/>
    <property type="match status" value="1"/>
</dbReference>
<dbReference type="InterPro" id="IPR003439">
    <property type="entry name" value="ABC_transporter-like_ATP-bd"/>
</dbReference>
<dbReference type="Gene3D" id="2.40.50.100">
    <property type="match status" value="1"/>
</dbReference>
<dbReference type="NCBIfam" id="NF006939">
    <property type="entry name" value="PRK09421.1"/>
    <property type="match status" value="1"/>
</dbReference>
<evidence type="ECO:0000256" key="9">
    <source>
        <dbReference type="ARBA" id="ARBA00023136"/>
    </source>
</evidence>
<dbReference type="GO" id="GO:0005886">
    <property type="term" value="C:plasma membrane"/>
    <property type="evidence" value="ECO:0007669"/>
    <property type="project" value="UniProtKB-SubCell"/>
</dbReference>
<evidence type="ECO:0000256" key="4">
    <source>
        <dbReference type="ARBA" id="ARBA00022505"/>
    </source>
</evidence>
<feature type="domain" description="Mop" evidence="13">
    <location>
        <begin position="468"/>
        <end position="532"/>
    </location>
</feature>
<proteinExistence type="predicted"/>
<dbReference type="Pfam" id="PF00528">
    <property type="entry name" value="BPD_transp_1"/>
    <property type="match status" value="1"/>
</dbReference>
<dbReference type="Proteomes" id="UP001174909">
    <property type="component" value="Unassembled WGS sequence"/>
</dbReference>
<dbReference type="PANTHER" id="PTHR30183">
    <property type="entry name" value="MOLYBDENUM TRANSPORT SYSTEM PERMEASE PROTEIN MODB"/>
    <property type="match status" value="1"/>
</dbReference>
<reference evidence="14" key="1">
    <citation type="submission" date="2023-03" db="EMBL/GenBank/DDBJ databases">
        <authorList>
            <person name="Steffen K."/>
            <person name="Cardenas P."/>
        </authorList>
    </citation>
    <scope>NUCLEOTIDE SEQUENCE</scope>
</reference>
<gene>
    <name evidence="14" type="ORF">GBAR_LOCUS25300</name>
</gene>
<dbReference type="GO" id="GO:0015098">
    <property type="term" value="F:molybdate ion transmembrane transporter activity"/>
    <property type="evidence" value="ECO:0007669"/>
    <property type="project" value="InterPro"/>
</dbReference>
<dbReference type="PROSITE" id="PS50928">
    <property type="entry name" value="ABC_TM1"/>
    <property type="match status" value="1"/>
</dbReference>
<dbReference type="Gene3D" id="3.40.50.300">
    <property type="entry name" value="P-loop containing nucleotide triphosphate hydrolases"/>
    <property type="match status" value="1"/>
</dbReference>